<keyword evidence="5 8" id="KW-1133">Transmembrane helix</keyword>
<feature type="transmembrane region" description="Helical" evidence="8">
    <location>
        <begin position="6"/>
        <end position="22"/>
    </location>
</feature>
<feature type="transmembrane region" description="Helical" evidence="8">
    <location>
        <begin position="130"/>
        <end position="150"/>
    </location>
</feature>
<evidence type="ECO:0000313" key="10">
    <source>
        <dbReference type="EMBL" id="TKC09582.1"/>
    </source>
</evidence>
<feature type="domain" description="Lycopene cyclase" evidence="9">
    <location>
        <begin position="3"/>
        <end position="95"/>
    </location>
</feature>
<feature type="transmembrane region" description="Helical" evidence="8">
    <location>
        <begin position="159"/>
        <end position="181"/>
    </location>
</feature>
<evidence type="ECO:0000256" key="1">
    <source>
        <dbReference type="ARBA" id="ARBA00004141"/>
    </source>
</evidence>
<evidence type="ECO:0000313" key="11">
    <source>
        <dbReference type="Proteomes" id="UP000307244"/>
    </source>
</evidence>
<dbReference type="Pfam" id="PF18916">
    <property type="entry name" value="Lycopene_cyc"/>
    <property type="match status" value="2"/>
</dbReference>
<dbReference type="GO" id="GO:0016872">
    <property type="term" value="F:intramolecular lyase activity"/>
    <property type="evidence" value="ECO:0007669"/>
    <property type="project" value="InterPro"/>
</dbReference>
<evidence type="ECO:0000256" key="7">
    <source>
        <dbReference type="ARBA" id="ARBA00023235"/>
    </source>
</evidence>
<evidence type="ECO:0000256" key="6">
    <source>
        <dbReference type="ARBA" id="ARBA00023136"/>
    </source>
</evidence>
<dbReference type="EMBL" id="SWBQ01000001">
    <property type="protein sequence ID" value="TKC09582.1"/>
    <property type="molecule type" value="Genomic_DNA"/>
</dbReference>
<feature type="transmembrane region" description="Helical" evidence="8">
    <location>
        <begin position="34"/>
        <end position="58"/>
    </location>
</feature>
<gene>
    <name evidence="10" type="ORF">FA047_05705</name>
</gene>
<keyword evidence="7" id="KW-0413">Isomerase</keyword>
<comment type="subcellular location">
    <subcellularLocation>
        <location evidence="1">Membrane</location>
        <topology evidence="1">Multi-pass membrane protein</topology>
    </subcellularLocation>
</comment>
<comment type="pathway">
    <text evidence="2">Carotenoid biosynthesis.</text>
</comment>
<reference evidence="10 11" key="1">
    <citation type="submission" date="2019-04" db="EMBL/GenBank/DDBJ databases">
        <title>Pedobacter sp. RP-3-15 sp. nov., isolated from Arctic soil.</title>
        <authorList>
            <person name="Dahal R.H."/>
            <person name="Kim D.-U."/>
        </authorList>
    </citation>
    <scope>NUCLEOTIDE SEQUENCE [LARGE SCALE GENOMIC DNA]</scope>
    <source>
        <strain evidence="10 11">RP-3-15</strain>
    </source>
</reference>
<dbReference type="OrthoDB" id="5195186at2"/>
<organism evidence="10 11">
    <name type="scientific">Pedobacter frigoris</name>
    <dbReference type="NCBI Taxonomy" id="2571272"/>
    <lineage>
        <taxon>Bacteria</taxon>
        <taxon>Pseudomonadati</taxon>
        <taxon>Bacteroidota</taxon>
        <taxon>Sphingobacteriia</taxon>
        <taxon>Sphingobacteriales</taxon>
        <taxon>Sphingobacteriaceae</taxon>
        <taxon>Pedobacter</taxon>
    </lineage>
</organism>
<evidence type="ECO:0000256" key="8">
    <source>
        <dbReference type="SAM" id="Phobius"/>
    </source>
</evidence>
<dbReference type="GO" id="GO:0016117">
    <property type="term" value="P:carotenoid biosynthetic process"/>
    <property type="evidence" value="ECO:0007669"/>
    <property type="project" value="UniProtKB-KW"/>
</dbReference>
<name>A0A4V5P2T5_9SPHI</name>
<dbReference type="GO" id="GO:0016020">
    <property type="term" value="C:membrane"/>
    <property type="evidence" value="ECO:0007669"/>
    <property type="project" value="UniProtKB-SubCell"/>
</dbReference>
<dbReference type="RefSeq" id="WP_136834991.1">
    <property type="nucleotide sequence ID" value="NZ_SWBQ01000001.1"/>
</dbReference>
<dbReference type="GO" id="GO:0045436">
    <property type="term" value="F:lycopene beta cyclase activity"/>
    <property type="evidence" value="ECO:0007669"/>
    <property type="project" value="UniProtKB-ARBA"/>
</dbReference>
<feature type="transmembrane region" description="Helical" evidence="8">
    <location>
        <begin position="78"/>
        <end position="95"/>
    </location>
</feature>
<keyword evidence="11" id="KW-1185">Reference proteome</keyword>
<proteinExistence type="predicted"/>
<dbReference type="NCBIfam" id="TIGR03462">
    <property type="entry name" value="CarR_dom_SF"/>
    <property type="match status" value="1"/>
</dbReference>
<dbReference type="Proteomes" id="UP000307244">
    <property type="component" value="Unassembled WGS sequence"/>
</dbReference>
<evidence type="ECO:0000256" key="2">
    <source>
        <dbReference type="ARBA" id="ARBA00004829"/>
    </source>
</evidence>
<keyword evidence="3 8" id="KW-0812">Transmembrane</keyword>
<comment type="caution">
    <text evidence="10">The sequence shown here is derived from an EMBL/GenBank/DDBJ whole genome shotgun (WGS) entry which is preliminary data.</text>
</comment>
<protein>
    <submittedName>
        <fullName evidence="10">Lycopene cyclase domain-containing protein</fullName>
    </submittedName>
</protein>
<sequence length="232" mass="27108">MKYTYLLIDFFTIIVPFIFSFHPKLNFYKTWKAFFPAVILTGLIFIIWDVYFTSIGVWGFNEQYLIGSRLLNLPIEEILFFFCIPYACVFTYHCLDIFIKHTLTKKIESIFTVMLIICLILGGLMSHDNIYTTVTFFGLSAILLIAKYILKISWLAKFYIIYTVLLFPFIIVNGLLTGTGLENPVVWYNEAEILGFRILTIPIEDVFYGMGLIFINLLLYKYFIALTERKSI</sequence>
<evidence type="ECO:0000256" key="4">
    <source>
        <dbReference type="ARBA" id="ARBA00022746"/>
    </source>
</evidence>
<dbReference type="InterPro" id="IPR017825">
    <property type="entry name" value="Lycopene_cyclase_dom"/>
</dbReference>
<evidence type="ECO:0000259" key="9">
    <source>
        <dbReference type="Pfam" id="PF18916"/>
    </source>
</evidence>
<feature type="transmembrane region" description="Helical" evidence="8">
    <location>
        <begin position="206"/>
        <end position="224"/>
    </location>
</feature>
<evidence type="ECO:0000256" key="5">
    <source>
        <dbReference type="ARBA" id="ARBA00022989"/>
    </source>
</evidence>
<evidence type="ECO:0000256" key="3">
    <source>
        <dbReference type="ARBA" id="ARBA00022692"/>
    </source>
</evidence>
<feature type="transmembrane region" description="Helical" evidence="8">
    <location>
        <begin position="107"/>
        <end position="124"/>
    </location>
</feature>
<accession>A0A4V5P2T5</accession>
<keyword evidence="4" id="KW-0125">Carotenoid biosynthesis</keyword>
<keyword evidence="6 8" id="KW-0472">Membrane</keyword>
<feature type="domain" description="Lycopene cyclase" evidence="9">
    <location>
        <begin position="129"/>
        <end position="223"/>
    </location>
</feature>
<dbReference type="AlphaFoldDB" id="A0A4V5P2T5"/>